<evidence type="ECO:0000256" key="2">
    <source>
        <dbReference type="ARBA" id="ARBA00007651"/>
    </source>
</evidence>
<keyword evidence="4 8" id="KW-1003">Cell membrane</keyword>
<reference evidence="10 11" key="1">
    <citation type="journal article" date="2023" name="bioRxiv">
        <title>Genome report: Whole genome sequence and annotation of Penstemon davidsonii.</title>
        <authorList>
            <person name="Ostevik K.L."/>
            <person name="Alabady M."/>
            <person name="Zhang M."/>
            <person name="Rausher M.D."/>
        </authorList>
    </citation>
    <scope>NUCLEOTIDE SEQUENCE [LARGE SCALE GENOMIC DNA]</scope>
    <source>
        <strain evidence="10">DNT005</strain>
        <tissue evidence="10">Whole leaf</tissue>
    </source>
</reference>
<gene>
    <name evidence="10" type="ORF">RD792_017193</name>
</gene>
<keyword evidence="5 8" id="KW-0812">Transmembrane</keyword>
<feature type="transmembrane region" description="Helical" evidence="8">
    <location>
        <begin position="85"/>
        <end position="108"/>
    </location>
</feature>
<dbReference type="InterPro" id="IPR006459">
    <property type="entry name" value="CASP/CASPL"/>
</dbReference>
<evidence type="ECO:0000256" key="3">
    <source>
        <dbReference type="ARBA" id="ARBA00011489"/>
    </source>
</evidence>
<evidence type="ECO:0000256" key="4">
    <source>
        <dbReference type="ARBA" id="ARBA00022475"/>
    </source>
</evidence>
<evidence type="ECO:0000313" key="10">
    <source>
        <dbReference type="EMBL" id="KAK4477928.1"/>
    </source>
</evidence>
<protein>
    <recommendedName>
        <fullName evidence="8">CASP-like protein</fullName>
    </recommendedName>
</protein>
<feature type="transmembrane region" description="Helical" evidence="8">
    <location>
        <begin position="170"/>
        <end position="190"/>
    </location>
</feature>
<sequence>MDSQYKSAGIENGVTNDRVKEVAVGNKRKMRGCDLVLRFLALAFSLTAAVVLGVDKQSTTVVVTLVSSLPPVNIPVTATWHHLSAFVYFVVANAIACAYATISLLLTLRNRGGKKGLATMIVVFDLVMVALLFSSVGAAGSIGLMGYQGNSHVQWKKVCNVFDKFCNQGMVALGLSGVGSILFFLLVVLAT</sequence>
<evidence type="ECO:0000313" key="11">
    <source>
        <dbReference type="Proteomes" id="UP001291926"/>
    </source>
</evidence>
<evidence type="ECO:0000256" key="8">
    <source>
        <dbReference type="RuleBase" id="RU361233"/>
    </source>
</evidence>
<comment type="subcellular location">
    <subcellularLocation>
        <location evidence="1 8">Cell membrane</location>
        <topology evidence="1 8">Multi-pass membrane protein</topology>
    </subcellularLocation>
</comment>
<dbReference type="PANTHER" id="PTHR36488">
    <property type="entry name" value="CASP-LIKE PROTEIN 1U1"/>
    <property type="match status" value="1"/>
</dbReference>
<name>A0ABR0CMZ6_9LAMI</name>
<keyword evidence="11" id="KW-1185">Reference proteome</keyword>
<dbReference type="Proteomes" id="UP001291926">
    <property type="component" value="Unassembled WGS sequence"/>
</dbReference>
<accession>A0ABR0CMZ6</accession>
<evidence type="ECO:0000256" key="6">
    <source>
        <dbReference type="ARBA" id="ARBA00022989"/>
    </source>
</evidence>
<keyword evidence="6 8" id="KW-1133">Transmembrane helix</keyword>
<dbReference type="EMBL" id="JAYDYQ010002688">
    <property type="protein sequence ID" value="KAK4477928.1"/>
    <property type="molecule type" value="Genomic_DNA"/>
</dbReference>
<dbReference type="PANTHER" id="PTHR36488:SF8">
    <property type="entry name" value="CASP-LIKE PROTEIN 1U1"/>
    <property type="match status" value="1"/>
</dbReference>
<dbReference type="InterPro" id="IPR006702">
    <property type="entry name" value="CASP_dom"/>
</dbReference>
<comment type="similarity">
    <text evidence="2 8">Belongs to the Casparian strip membrane proteins (CASP) family.</text>
</comment>
<dbReference type="NCBIfam" id="TIGR01569">
    <property type="entry name" value="A_tha_TIGR01569"/>
    <property type="match status" value="1"/>
</dbReference>
<evidence type="ECO:0000256" key="7">
    <source>
        <dbReference type="ARBA" id="ARBA00023136"/>
    </source>
</evidence>
<feature type="domain" description="Casparian strip membrane protein" evidence="9">
    <location>
        <begin position="28"/>
        <end position="181"/>
    </location>
</feature>
<evidence type="ECO:0000256" key="1">
    <source>
        <dbReference type="ARBA" id="ARBA00004651"/>
    </source>
</evidence>
<dbReference type="InterPro" id="IPR044173">
    <property type="entry name" value="CASPL"/>
</dbReference>
<evidence type="ECO:0000259" key="9">
    <source>
        <dbReference type="Pfam" id="PF04535"/>
    </source>
</evidence>
<feature type="transmembrane region" description="Helical" evidence="8">
    <location>
        <begin position="35"/>
        <end position="54"/>
    </location>
</feature>
<comment type="caution">
    <text evidence="10">The sequence shown here is derived from an EMBL/GenBank/DDBJ whole genome shotgun (WGS) entry which is preliminary data.</text>
</comment>
<keyword evidence="7 8" id="KW-0472">Membrane</keyword>
<evidence type="ECO:0000256" key="5">
    <source>
        <dbReference type="ARBA" id="ARBA00022692"/>
    </source>
</evidence>
<feature type="transmembrane region" description="Helical" evidence="8">
    <location>
        <begin position="120"/>
        <end position="147"/>
    </location>
</feature>
<proteinExistence type="inferred from homology"/>
<dbReference type="Pfam" id="PF04535">
    <property type="entry name" value="CASP_dom"/>
    <property type="match status" value="1"/>
</dbReference>
<comment type="subunit">
    <text evidence="3 8">Homodimer and heterodimers.</text>
</comment>
<organism evidence="10 11">
    <name type="scientific">Penstemon davidsonii</name>
    <dbReference type="NCBI Taxonomy" id="160366"/>
    <lineage>
        <taxon>Eukaryota</taxon>
        <taxon>Viridiplantae</taxon>
        <taxon>Streptophyta</taxon>
        <taxon>Embryophyta</taxon>
        <taxon>Tracheophyta</taxon>
        <taxon>Spermatophyta</taxon>
        <taxon>Magnoliopsida</taxon>
        <taxon>eudicotyledons</taxon>
        <taxon>Gunneridae</taxon>
        <taxon>Pentapetalae</taxon>
        <taxon>asterids</taxon>
        <taxon>lamiids</taxon>
        <taxon>Lamiales</taxon>
        <taxon>Plantaginaceae</taxon>
        <taxon>Cheloneae</taxon>
        <taxon>Penstemon</taxon>
    </lineage>
</organism>